<gene>
    <name evidence="1" type="ORF">GQ26_0251210</name>
</gene>
<organism evidence="1">
    <name type="scientific">Talaromyces marneffei PM1</name>
    <dbReference type="NCBI Taxonomy" id="1077442"/>
    <lineage>
        <taxon>Eukaryota</taxon>
        <taxon>Fungi</taxon>
        <taxon>Dikarya</taxon>
        <taxon>Ascomycota</taxon>
        <taxon>Pezizomycotina</taxon>
        <taxon>Eurotiomycetes</taxon>
        <taxon>Eurotiomycetidae</taxon>
        <taxon>Eurotiales</taxon>
        <taxon>Trichocomaceae</taxon>
        <taxon>Talaromyces</taxon>
        <taxon>Talaromyces sect. Talaromyces</taxon>
    </lineage>
</organism>
<sequence length="75" mass="8666">MISTDEDERKKLKHGKYGSSNLFTGYWILLDVDSRSMAHCIPARGCLSWKRDGVGWIADKYIQYDHFGMINTLKP</sequence>
<dbReference type="EMBL" id="JPOX01000025">
    <property type="protein sequence ID" value="KFX45032.1"/>
    <property type="molecule type" value="Genomic_DNA"/>
</dbReference>
<name>A0A093UXP1_TALMA</name>
<proteinExistence type="predicted"/>
<comment type="caution">
    <text evidence="1">The sequence shown here is derived from an EMBL/GenBank/DDBJ whole genome shotgun (WGS) entry which is preliminary data.</text>
</comment>
<reference key="1">
    <citation type="journal article" date="2014" name="PLoS Genet.">
        <title>Signature Gene Expression Reveals Novel Clues to the Molecular Mechanisms of Dimorphic Transition in Penicillium marneffei.</title>
        <authorList>
            <person name="Yang E."/>
            <person name="Wang G."/>
            <person name="Cai J."/>
            <person name="Woo P.C."/>
            <person name="Lau S.K."/>
            <person name="Yuen K.-Y."/>
            <person name="Chow W.-N."/>
            <person name="Lin X."/>
        </authorList>
    </citation>
    <scope>NUCLEOTIDE SEQUENCE [LARGE SCALE GENOMIC DNA]</scope>
    <source>
        <strain>PM1</strain>
    </source>
</reference>
<protein>
    <submittedName>
        <fullName evidence="1">V-type proton ATPase subunit B 1</fullName>
    </submittedName>
</protein>
<reference evidence="1" key="2">
    <citation type="journal article" date="2014" name="PLoS Genet.">
        <title>Signature gene expression reveals novel clues to the molecular mechanisms of dimorphic transition in Penicillium marneffei.</title>
        <authorList>
            <person name="Yang E."/>
            <person name="Wang G."/>
            <person name="Cai J."/>
            <person name="Woo P.C."/>
            <person name="Lau S.K."/>
            <person name="Yuen K.-Y."/>
            <person name="Chow W.-N."/>
            <person name="Lin X."/>
        </authorList>
    </citation>
    <scope>NUCLEOTIDE SEQUENCE</scope>
    <source>
        <strain evidence="1">PM1</strain>
    </source>
</reference>
<dbReference type="AlphaFoldDB" id="A0A093UXP1"/>
<dbReference type="HOGENOM" id="CLU_2672793_0_0_1"/>
<accession>A0A093UXP1</accession>
<evidence type="ECO:0000313" key="1">
    <source>
        <dbReference type="EMBL" id="KFX45032.1"/>
    </source>
</evidence>